<dbReference type="CDD" id="cd02440">
    <property type="entry name" value="AdoMet_MTases"/>
    <property type="match status" value="1"/>
</dbReference>
<dbReference type="GO" id="GO:0032259">
    <property type="term" value="P:methylation"/>
    <property type="evidence" value="ECO:0007669"/>
    <property type="project" value="UniProtKB-KW"/>
</dbReference>
<evidence type="ECO:0000256" key="2">
    <source>
        <dbReference type="ARBA" id="ARBA00022679"/>
    </source>
</evidence>
<reference evidence="4 5" key="1">
    <citation type="journal article" date="2016" name="Genome Announc.">
        <title>Draft Genome Sequences of Five Rapidly Growing Mycobacterium Species, M. thermoresistibile, M. fortuitum subsp. acetamidolyticum, M. canariasense, M. brisbanense, and M. novocastrense.</title>
        <authorList>
            <person name="Katahira K."/>
            <person name="Ogura Y."/>
            <person name="Gotoh Y."/>
            <person name="Hayashi T."/>
        </authorList>
    </citation>
    <scope>NUCLEOTIDE SEQUENCE [LARGE SCALE GENOMIC DNA]</scope>
    <source>
        <strain evidence="4 5">JCM6368</strain>
    </source>
</reference>
<gene>
    <name evidence="4" type="ORF">RMCFA_2229</name>
</gene>
<dbReference type="Pfam" id="PF13578">
    <property type="entry name" value="Methyltransf_24"/>
    <property type="match status" value="1"/>
</dbReference>
<dbReference type="GO" id="GO:0008171">
    <property type="term" value="F:O-methyltransferase activity"/>
    <property type="evidence" value="ECO:0007669"/>
    <property type="project" value="InterPro"/>
</dbReference>
<dbReference type="Proteomes" id="UP000069705">
    <property type="component" value="Unassembled WGS sequence"/>
</dbReference>
<dbReference type="PROSITE" id="PS51682">
    <property type="entry name" value="SAM_OMT_I"/>
    <property type="match status" value="1"/>
</dbReference>
<reference evidence="5" key="2">
    <citation type="submission" date="2016-02" db="EMBL/GenBank/DDBJ databases">
        <title>Draft genome sequence of five rapidly growing Mycobacterium species.</title>
        <authorList>
            <person name="Katahira K."/>
            <person name="Gotou Y."/>
            <person name="Iida K."/>
            <person name="Ogura Y."/>
            <person name="Hayashi T."/>
        </authorList>
    </citation>
    <scope>NUCLEOTIDE SEQUENCE [LARGE SCALE GENOMIC DNA]</scope>
    <source>
        <strain evidence="5">JCM6368</strain>
    </source>
</reference>
<dbReference type="PANTHER" id="PTHR43167:SF1">
    <property type="entry name" value="PUTATIVE (AFU_ORTHOLOGUE AFUA_6G01830)-RELATED"/>
    <property type="match status" value="1"/>
</dbReference>
<evidence type="ECO:0000313" key="5">
    <source>
        <dbReference type="Proteomes" id="UP000069705"/>
    </source>
</evidence>
<keyword evidence="3" id="KW-0949">S-adenosyl-L-methionine</keyword>
<sequence length="233" mass="24616">MHWKAIQSENTVNGMTNTLATAPVSTVLQHLLEAEQRNDPAAFATIGGYPVDADAAQRAEKFKDVYMSVSETGGQLLYLLARAVGARNVVEYGTSFGVSTLYLASAVRDNGGGTVVGTELQPDKAAAAQRNFDAAGLGDVIDLRVGDARDTLSDIAGPVDLVLLDGWPELALPVLELLEPRLRPGTLILVDDVNLDFGHDAHGALLSYLAESEAYLAVTLPVSDGIQACVRLA</sequence>
<keyword evidence="2 4" id="KW-0808">Transferase</keyword>
<protein>
    <submittedName>
        <fullName evidence="4">O-methyltransferase family protein</fullName>
    </submittedName>
</protein>
<comment type="caution">
    <text evidence="4">The sequence shown here is derived from an EMBL/GenBank/DDBJ whole genome shotgun (WGS) entry which is preliminary data.</text>
</comment>
<dbReference type="Gene3D" id="3.40.50.150">
    <property type="entry name" value="Vaccinia Virus protein VP39"/>
    <property type="match status" value="1"/>
</dbReference>
<evidence type="ECO:0000313" key="4">
    <source>
        <dbReference type="EMBL" id="GAT02117.1"/>
    </source>
</evidence>
<dbReference type="InterPro" id="IPR002935">
    <property type="entry name" value="SAM_O-MeTrfase"/>
</dbReference>
<accession>A0A100WPT5</accession>
<dbReference type="PANTHER" id="PTHR43167">
    <property type="entry name" value="PUTATIVE (AFU_ORTHOLOGUE AFUA_6G01830)-RELATED"/>
    <property type="match status" value="1"/>
</dbReference>
<dbReference type="EMBL" id="BCSZ01000021">
    <property type="protein sequence ID" value="GAT02117.1"/>
    <property type="molecule type" value="Genomic_DNA"/>
</dbReference>
<proteinExistence type="predicted"/>
<name>A0A100WPT5_MYCFO</name>
<organism evidence="4 5">
    <name type="scientific">Mycolicibacterium fortuitum subsp. acetamidolyticum</name>
    <dbReference type="NCBI Taxonomy" id="144550"/>
    <lineage>
        <taxon>Bacteria</taxon>
        <taxon>Bacillati</taxon>
        <taxon>Actinomycetota</taxon>
        <taxon>Actinomycetes</taxon>
        <taxon>Mycobacteriales</taxon>
        <taxon>Mycobacteriaceae</taxon>
        <taxon>Mycolicibacterium</taxon>
    </lineage>
</organism>
<keyword evidence="1 4" id="KW-0489">Methyltransferase</keyword>
<dbReference type="SUPFAM" id="SSF53335">
    <property type="entry name" value="S-adenosyl-L-methionine-dependent methyltransferases"/>
    <property type="match status" value="1"/>
</dbReference>
<evidence type="ECO:0000256" key="3">
    <source>
        <dbReference type="ARBA" id="ARBA00022691"/>
    </source>
</evidence>
<dbReference type="AlphaFoldDB" id="A0A100WPT5"/>
<dbReference type="InterPro" id="IPR029063">
    <property type="entry name" value="SAM-dependent_MTases_sf"/>
</dbReference>
<evidence type="ECO:0000256" key="1">
    <source>
        <dbReference type="ARBA" id="ARBA00022603"/>
    </source>
</evidence>